<dbReference type="Proteomes" id="UP000436801">
    <property type="component" value="Unassembled WGS sequence"/>
</dbReference>
<reference evidence="1 2" key="1">
    <citation type="submission" date="2019-12" db="EMBL/GenBank/DDBJ databases">
        <authorList>
            <person name="Zheng J."/>
        </authorList>
    </citation>
    <scope>NUCLEOTIDE SEQUENCE [LARGE SCALE GENOMIC DNA]</scope>
    <source>
        <strain evidence="1 2">DSM 27347</strain>
    </source>
</reference>
<evidence type="ECO:0008006" key="3">
    <source>
        <dbReference type="Google" id="ProtNLM"/>
    </source>
</evidence>
<evidence type="ECO:0000313" key="1">
    <source>
        <dbReference type="EMBL" id="MWC43038.1"/>
    </source>
</evidence>
<dbReference type="EMBL" id="WSUT01000005">
    <property type="protein sequence ID" value="MWC43038.1"/>
    <property type="molecule type" value="Genomic_DNA"/>
</dbReference>
<dbReference type="OrthoDB" id="7427399at2"/>
<gene>
    <name evidence="1" type="ORF">GQR91_05100</name>
</gene>
<organism evidence="1 2">
    <name type="scientific">Sphingomonas carotinifaciens</name>
    <dbReference type="NCBI Taxonomy" id="1166323"/>
    <lineage>
        <taxon>Bacteria</taxon>
        <taxon>Pseudomonadati</taxon>
        <taxon>Pseudomonadota</taxon>
        <taxon>Alphaproteobacteria</taxon>
        <taxon>Sphingomonadales</taxon>
        <taxon>Sphingomonadaceae</taxon>
        <taxon>Sphingomonas</taxon>
    </lineage>
</organism>
<dbReference type="AlphaFoldDB" id="A0A6N8LTV4"/>
<sequence>MIPPPLFPTPRPTPPSRWAASAWAIARGGGNTSLLGGQLGGSQAGVRLTYAVQKQVALAGRLAGPLEGRGREAAVGVEWRPTRLPVRLIAEQRFGLDGNPGGPTAMIVGGIDPTPIAAGFNLEAYAQAGVVVRARVDGFADGAMRVTHALTKGSVRVDLGMGIWGGAQPGARRLDTGPTLGVSVPVAGQRMRLSLDWRQRIAGDAAPGSGPALSIGTDF</sequence>
<proteinExistence type="predicted"/>
<protein>
    <recommendedName>
        <fullName evidence="3">Bacterial surface antigen (D15) domain-containing protein</fullName>
    </recommendedName>
</protein>
<accession>A0A6N8LTV4</accession>
<comment type="caution">
    <text evidence="1">The sequence shown here is derived from an EMBL/GenBank/DDBJ whole genome shotgun (WGS) entry which is preliminary data.</text>
</comment>
<evidence type="ECO:0000313" key="2">
    <source>
        <dbReference type="Proteomes" id="UP000436801"/>
    </source>
</evidence>
<name>A0A6N8LTV4_9SPHN</name>